<feature type="region of interest" description="Disordered" evidence="1">
    <location>
        <begin position="106"/>
        <end position="127"/>
    </location>
</feature>
<evidence type="ECO:0000313" key="2">
    <source>
        <dbReference type="EMBL" id="RHY48003.1"/>
    </source>
</evidence>
<sequence length="141" mass="16204">MSQMQLLDEEFRIKTAGQRKEIDDRHKHRRQQREAAAALDHVDKVAQGTPELIHEYFEHMAKTQPTFDELKKLDAAYANRYNQADQLSDDFNSVYHDDSELKKTSAKAKSAKFGVDDDRPPQDSVFASEEYSHAATYLEVG</sequence>
<organism evidence="2 3">
    <name type="scientific">Aphanomyces astaci</name>
    <name type="common">Crayfish plague agent</name>
    <dbReference type="NCBI Taxonomy" id="112090"/>
    <lineage>
        <taxon>Eukaryota</taxon>
        <taxon>Sar</taxon>
        <taxon>Stramenopiles</taxon>
        <taxon>Oomycota</taxon>
        <taxon>Saprolegniomycetes</taxon>
        <taxon>Saprolegniales</taxon>
        <taxon>Verrucalvaceae</taxon>
        <taxon>Aphanomyces</taxon>
    </lineage>
</organism>
<proteinExistence type="predicted"/>
<reference evidence="2 3" key="1">
    <citation type="submission" date="2018-08" db="EMBL/GenBank/DDBJ databases">
        <title>Aphanomyces genome sequencing and annotation.</title>
        <authorList>
            <person name="Minardi D."/>
            <person name="Oidtmann B."/>
            <person name="Van Der Giezen M."/>
            <person name="Studholme D.J."/>
        </authorList>
    </citation>
    <scope>NUCLEOTIDE SEQUENCE [LARGE SCALE GENOMIC DNA]</scope>
    <source>
        <strain evidence="2 3">D2</strain>
    </source>
</reference>
<protein>
    <submittedName>
        <fullName evidence="2">Uncharacterized protein</fullName>
    </submittedName>
</protein>
<dbReference type="EMBL" id="QUTD01007983">
    <property type="protein sequence ID" value="RHY48003.1"/>
    <property type="molecule type" value="Genomic_DNA"/>
</dbReference>
<dbReference type="AlphaFoldDB" id="A0A397CJW5"/>
<comment type="caution">
    <text evidence="2">The sequence shown here is derived from an EMBL/GenBank/DDBJ whole genome shotgun (WGS) entry which is preliminary data.</text>
</comment>
<name>A0A397CJW5_APHAT</name>
<dbReference type="Proteomes" id="UP000266643">
    <property type="component" value="Unassembled WGS sequence"/>
</dbReference>
<evidence type="ECO:0000313" key="3">
    <source>
        <dbReference type="Proteomes" id="UP000266643"/>
    </source>
</evidence>
<gene>
    <name evidence="2" type="ORF">DYB30_011916</name>
</gene>
<evidence type="ECO:0000256" key="1">
    <source>
        <dbReference type="SAM" id="MobiDB-lite"/>
    </source>
</evidence>
<accession>A0A397CJW5</accession>
<dbReference type="VEuPathDB" id="FungiDB:H257_01349"/>